<dbReference type="AlphaFoldDB" id="A0ABD2Y5P6"/>
<keyword evidence="11" id="KW-1185">Reference proteome</keyword>
<comment type="caution">
    <text evidence="10">The sequence shown here is derived from an EMBL/GenBank/DDBJ whole genome shotgun (WGS) entry which is preliminary data.</text>
</comment>
<evidence type="ECO:0008006" key="12">
    <source>
        <dbReference type="Google" id="ProtNLM"/>
    </source>
</evidence>
<evidence type="ECO:0000313" key="11">
    <source>
        <dbReference type="Proteomes" id="UP001630127"/>
    </source>
</evidence>
<dbReference type="SUPFAM" id="SSF52374">
    <property type="entry name" value="Nucleotidylyl transferase"/>
    <property type="match status" value="1"/>
</dbReference>
<proteinExistence type="predicted"/>
<keyword evidence="3" id="KW-0479">Metal-binding</keyword>
<reference evidence="10 11" key="1">
    <citation type="submission" date="2024-11" db="EMBL/GenBank/DDBJ databases">
        <title>A near-complete genome assembly of Cinchona calisaya.</title>
        <authorList>
            <person name="Lian D.C."/>
            <person name="Zhao X.W."/>
            <person name="Wei L."/>
        </authorList>
    </citation>
    <scope>NUCLEOTIDE SEQUENCE [LARGE SCALE GENOMIC DNA]</scope>
    <source>
        <tissue evidence="10">Nenye</tissue>
    </source>
</reference>
<dbReference type="InterPro" id="IPR056411">
    <property type="entry name" value="CysS_C"/>
</dbReference>
<evidence type="ECO:0000256" key="3">
    <source>
        <dbReference type="ARBA" id="ARBA00022723"/>
    </source>
</evidence>
<dbReference type="Gene3D" id="3.40.50.620">
    <property type="entry name" value="HUPs"/>
    <property type="match status" value="1"/>
</dbReference>
<evidence type="ECO:0000256" key="4">
    <source>
        <dbReference type="ARBA" id="ARBA00022741"/>
    </source>
</evidence>
<evidence type="ECO:0000256" key="7">
    <source>
        <dbReference type="SAM" id="MobiDB-lite"/>
    </source>
</evidence>
<evidence type="ECO:0000256" key="2">
    <source>
        <dbReference type="ARBA" id="ARBA00022598"/>
    </source>
</evidence>
<protein>
    <recommendedName>
        <fullName evidence="12">Cysteine--tRNA ligase</fullName>
    </recommendedName>
</protein>
<dbReference type="InterPro" id="IPR032678">
    <property type="entry name" value="tRNA-synt_1_cat_dom"/>
</dbReference>
<dbReference type="Pfam" id="PF23493">
    <property type="entry name" value="CysS_C"/>
    <property type="match status" value="1"/>
</dbReference>
<organism evidence="10 11">
    <name type="scientific">Cinchona calisaya</name>
    <dbReference type="NCBI Taxonomy" id="153742"/>
    <lineage>
        <taxon>Eukaryota</taxon>
        <taxon>Viridiplantae</taxon>
        <taxon>Streptophyta</taxon>
        <taxon>Embryophyta</taxon>
        <taxon>Tracheophyta</taxon>
        <taxon>Spermatophyta</taxon>
        <taxon>Magnoliopsida</taxon>
        <taxon>eudicotyledons</taxon>
        <taxon>Gunneridae</taxon>
        <taxon>Pentapetalae</taxon>
        <taxon>asterids</taxon>
        <taxon>lamiids</taxon>
        <taxon>Gentianales</taxon>
        <taxon>Rubiaceae</taxon>
        <taxon>Cinchonoideae</taxon>
        <taxon>Cinchoneae</taxon>
        <taxon>Cinchona</taxon>
    </lineage>
</organism>
<sequence length="248" mass="27995">MVVMDLIFPHHENETAQSSAACSESNVTYWVYNGFVTVTKLYHLLAPRHFLLGMHYRSPVNYSTSQIEIASDAIFYIYQTLKDAQEALAGFREKNKTNDSKASISQEVGKCIKNLRKEILTKMSDDLHTSTILNAALLEALRLINSSVERLKLKEKALMRAGLTEDDILIKIEERARARKVQEWGESDKIRTKLAALGIALMDVGKETIWRPCVPIQQENPVDPVQQEHADVPCVSTDKEQRPTHGSS</sequence>
<keyword evidence="6" id="KW-0067">ATP-binding</keyword>
<dbReference type="SUPFAM" id="SSF47323">
    <property type="entry name" value="Anticodon-binding domain of a subclass of class I aminoacyl-tRNA synthetases"/>
    <property type="match status" value="1"/>
</dbReference>
<dbReference type="GO" id="GO:0005524">
    <property type="term" value="F:ATP binding"/>
    <property type="evidence" value="ECO:0007669"/>
    <property type="project" value="UniProtKB-KW"/>
</dbReference>
<accession>A0ABD2Y5P6</accession>
<evidence type="ECO:0000259" key="8">
    <source>
        <dbReference type="Pfam" id="PF01406"/>
    </source>
</evidence>
<keyword evidence="5" id="KW-0862">Zinc</keyword>
<evidence type="ECO:0000256" key="1">
    <source>
        <dbReference type="ARBA" id="ARBA00001947"/>
    </source>
</evidence>
<dbReference type="GO" id="GO:0016874">
    <property type="term" value="F:ligase activity"/>
    <property type="evidence" value="ECO:0007669"/>
    <property type="project" value="UniProtKB-KW"/>
</dbReference>
<feature type="domain" description="tRNA synthetases class I catalytic" evidence="8">
    <location>
        <begin position="4"/>
        <end position="40"/>
    </location>
</feature>
<dbReference type="InterPro" id="IPR009080">
    <property type="entry name" value="tRNAsynth_Ia_anticodon-bd"/>
</dbReference>
<keyword evidence="2" id="KW-0436">Ligase</keyword>
<dbReference type="InterPro" id="IPR024909">
    <property type="entry name" value="Cys-tRNA/MSH_ligase"/>
</dbReference>
<name>A0ABD2Y5P6_9GENT</name>
<dbReference type="PANTHER" id="PTHR10890:SF26">
    <property type="entry name" value="CYSTEINE--TRNA LIGASE 1, CYTOPLASMIC-RELATED"/>
    <property type="match status" value="1"/>
</dbReference>
<dbReference type="InterPro" id="IPR014729">
    <property type="entry name" value="Rossmann-like_a/b/a_fold"/>
</dbReference>
<feature type="region of interest" description="Disordered" evidence="7">
    <location>
        <begin position="220"/>
        <end position="248"/>
    </location>
</feature>
<feature type="compositionally biased region" description="Basic and acidic residues" evidence="7">
    <location>
        <begin position="226"/>
        <end position="248"/>
    </location>
</feature>
<dbReference type="PANTHER" id="PTHR10890">
    <property type="entry name" value="CYSTEINYL-TRNA SYNTHETASE"/>
    <property type="match status" value="1"/>
</dbReference>
<dbReference type="EMBL" id="JBJUIK010000015">
    <property type="protein sequence ID" value="KAL3501742.1"/>
    <property type="molecule type" value="Genomic_DNA"/>
</dbReference>
<evidence type="ECO:0000313" key="10">
    <source>
        <dbReference type="EMBL" id="KAL3501742.1"/>
    </source>
</evidence>
<evidence type="ECO:0000256" key="6">
    <source>
        <dbReference type="ARBA" id="ARBA00022840"/>
    </source>
</evidence>
<evidence type="ECO:0000256" key="5">
    <source>
        <dbReference type="ARBA" id="ARBA00022833"/>
    </source>
</evidence>
<evidence type="ECO:0000259" key="9">
    <source>
        <dbReference type="Pfam" id="PF23493"/>
    </source>
</evidence>
<dbReference type="Gene3D" id="1.20.120.1910">
    <property type="entry name" value="Cysteine-tRNA ligase, C-terminal anti-codon recognition domain"/>
    <property type="match status" value="1"/>
</dbReference>
<gene>
    <name evidence="10" type="ORF">ACH5RR_036191</name>
</gene>
<feature type="domain" description="Cysteinyl-tRNA ligase anticodon binding" evidence="9">
    <location>
        <begin position="173"/>
        <end position="211"/>
    </location>
</feature>
<keyword evidence="4" id="KW-0547">Nucleotide-binding</keyword>
<dbReference type="GO" id="GO:0046872">
    <property type="term" value="F:metal ion binding"/>
    <property type="evidence" value="ECO:0007669"/>
    <property type="project" value="UniProtKB-KW"/>
</dbReference>
<comment type="cofactor">
    <cofactor evidence="1">
        <name>Zn(2+)</name>
        <dbReference type="ChEBI" id="CHEBI:29105"/>
    </cofactor>
</comment>
<dbReference type="Pfam" id="PF01406">
    <property type="entry name" value="tRNA-synt_1e"/>
    <property type="match status" value="1"/>
</dbReference>
<dbReference type="Proteomes" id="UP001630127">
    <property type="component" value="Unassembled WGS sequence"/>
</dbReference>